<dbReference type="Proteomes" id="UP000781958">
    <property type="component" value="Unassembled WGS sequence"/>
</dbReference>
<comment type="caution">
    <text evidence="1">The sequence shown here is derived from an EMBL/GenBank/DDBJ whole genome shotgun (WGS) entry which is preliminary data.</text>
</comment>
<reference evidence="1 2" key="1">
    <citation type="submission" date="2021-03" db="EMBL/GenBank/DDBJ databases">
        <title>Genomic Encyclopedia of Type Strains, Phase III (KMG-III): the genomes of soil and plant-associated and newly described type strains.</title>
        <authorList>
            <person name="Whitman W."/>
        </authorList>
    </citation>
    <scope>NUCLEOTIDE SEQUENCE [LARGE SCALE GENOMIC DNA]</scope>
    <source>
        <strain evidence="1 2">IMMIB AFH-6</strain>
    </source>
</reference>
<evidence type="ECO:0000313" key="2">
    <source>
        <dbReference type="Proteomes" id="UP000781958"/>
    </source>
</evidence>
<accession>A0ABS4SWQ2</accession>
<sequence>MSLSSNAAAYAIEVQGRSAGIVVAERGGFTFFVSDWTFKDLDRRTFRNIGQAERAAAQLAREAFARRGRLRRH</sequence>
<organism evidence="1 2">
    <name type="scientific">Azospirillum rugosum</name>
    <dbReference type="NCBI Taxonomy" id="416170"/>
    <lineage>
        <taxon>Bacteria</taxon>
        <taxon>Pseudomonadati</taxon>
        <taxon>Pseudomonadota</taxon>
        <taxon>Alphaproteobacteria</taxon>
        <taxon>Rhodospirillales</taxon>
        <taxon>Azospirillaceae</taxon>
        <taxon>Azospirillum</taxon>
    </lineage>
</organism>
<gene>
    <name evidence="1" type="ORF">J2851_006208</name>
</gene>
<evidence type="ECO:0000313" key="1">
    <source>
        <dbReference type="EMBL" id="MBP2296392.1"/>
    </source>
</evidence>
<keyword evidence="2" id="KW-1185">Reference proteome</keyword>
<dbReference type="EMBL" id="JAGINP010000030">
    <property type="protein sequence ID" value="MBP2296392.1"/>
    <property type="molecule type" value="Genomic_DNA"/>
</dbReference>
<name>A0ABS4SWQ2_9PROT</name>
<dbReference type="RefSeq" id="WP_209771478.1">
    <property type="nucleotide sequence ID" value="NZ_JAGINP010000030.1"/>
</dbReference>
<protein>
    <submittedName>
        <fullName evidence="1">Uncharacterized protein</fullName>
    </submittedName>
</protein>
<proteinExistence type="predicted"/>